<dbReference type="PROSITE" id="PS00027">
    <property type="entry name" value="HOMEOBOX_1"/>
    <property type="match status" value="1"/>
</dbReference>
<evidence type="ECO:0000256" key="12">
    <source>
        <dbReference type="SAM" id="MobiDB-lite"/>
    </source>
</evidence>
<evidence type="ECO:0000256" key="5">
    <source>
        <dbReference type="ARBA" id="ARBA00023038"/>
    </source>
</evidence>
<dbReference type="PANTHER" id="PTHR24208">
    <property type="entry name" value="LIM/HOMEOBOX PROTEIN LHX"/>
    <property type="match status" value="1"/>
</dbReference>
<reference evidence="15 16" key="1">
    <citation type="journal article" date="2021" name="Elife">
        <title>Chloroplast acquisition without the gene transfer in kleptoplastic sea slugs, Plakobranchus ocellatus.</title>
        <authorList>
            <person name="Maeda T."/>
            <person name="Takahashi S."/>
            <person name="Yoshida T."/>
            <person name="Shimamura S."/>
            <person name="Takaki Y."/>
            <person name="Nagai Y."/>
            <person name="Toyoda A."/>
            <person name="Suzuki Y."/>
            <person name="Arimoto A."/>
            <person name="Ishii H."/>
            <person name="Satoh N."/>
            <person name="Nishiyama T."/>
            <person name="Hasebe M."/>
            <person name="Maruyama T."/>
            <person name="Minagawa J."/>
            <person name="Obokata J."/>
            <person name="Shigenobu S."/>
        </authorList>
    </citation>
    <scope>NUCLEOTIDE SEQUENCE [LARGE SCALE GENOMIC DNA]</scope>
</reference>
<feature type="domain" description="LIM zinc-binding" evidence="13">
    <location>
        <begin position="1"/>
        <end position="49"/>
    </location>
</feature>
<proteinExistence type="predicted"/>
<evidence type="ECO:0000256" key="2">
    <source>
        <dbReference type="ARBA" id="ARBA00022723"/>
    </source>
</evidence>
<evidence type="ECO:0000256" key="9">
    <source>
        <dbReference type="PROSITE-ProRule" id="PRU00108"/>
    </source>
</evidence>
<dbReference type="PROSITE" id="PS50023">
    <property type="entry name" value="LIM_DOMAIN_2"/>
    <property type="match status" value="1"/>
</dbReference>
<dbReference type="GO" id="GO:0046872">
    <property type="term" value="F:metal ion binding"/>
    <property type="evidence" value="ECO:0007669"/>
    <property type="project" value="UniProtKB-KW"/>
</dbReference>
<dbReference type="InterPro" id="IPR001356">
    <property type="entry name" value="HD"/>
</dbReference>
<sequence>MRVAGQHRYHIACFLCKICKRQLGSNERYHLVNGTDIYCTNHYRDLANGDNADGQHPPVKAKRNRTSYTELQIKYLQERFTIDSNPDVNELEKIASRIGLKKRVVQVWFQNNRARLKKTDNNAKGCNPDGSNPSTSNGATGTNNLPGKGFGPSIEKF</sequence>
<organism evidence="15 16">
    <name type="scientific">Elysia marginata</name>
    <dbReference type="NCBI Taxonomy" id="1093978"/>
    <lineage>
        <taxon>Eukaryota</taxon>
        <taxon>Metazoa</taxon>
        <taxon>Spiralia</taxon>
        <taxon>Lophotrochozoa</taxon>
        <taxon>Mollusca</taxon>
        <taxon>Gastropoda</taxon>
        <taxon>Heterobranchia</taxon>
        <taxon>Euthyneura</taxon>
        <taxon>Panpulmonata</taxon>
        <taxon>Sacoglossa</taxon>
        <taxon>Placobranchoidea</taxon>
        <taxon>Plakobranchidae</taxon>
        <taxon>Elysia</taxon>
    </lineage>
</organism>
<comment type="subcellular location">
    <subcellularLocation>
        <location evidence="1 9 11">Nucleus</location>
    </subcellularLocation>
</comment>
<evidence type="ECO:0000256" key="4">
    <source>
        <dbReference type="ARBA" id="ARBA00022833"/>
    </source>
</evidence>
<evidence type="ECO:0000256" key="10">
    <source>
        <dbReference type="PROSITE-ProRule" id="PRU00125"/>
    </source>
</evidence>
<feature type="compositionally biased region" description="Polar residues" evidence="12">
    <location>
        <begin position="129"/>
        <end position="145"/>
    </location>
</feature>
<dbReference type="Gene3D" id="1.10.10.60">
    <property type="entry name" value="Homeodomain-like"/>
    <property type="match status" value="1"/>
</dbReference>
<dbReference type="EMBL" id="BMAT01003128">
    <property type="protein sequence ID" value="GFS20777.1"/>
    <property type="molecule type" value="Genomic_DNA"/>
</dbReference>
<evidence type="ECO:0000256" key="8">
    <source>
        <dbReference type="ARBA" id="ARBA00023242"/>
    </source>
</evidence>
<keyword evidence="4 10" id="KW-0862">Zinc</keyword>
<evidence type="ECO:0000259" key="14">
    <source>
        <dbReference type="PROSITE" id="PS50071"/>
    </source>
</evidence>
<feature type="region of interest" description="Disordered" evidence="12">
    <location>
        <begin position="119"/>
        <end position="157"/>
    </location>
</feature>
<dbReference type="SUPFAM" id="SSF46689">
    <property type="entry name" value="Homeodomain-like"/>
    <property type="match status" value="1"/>
</dbReference>
<accession>A0AAV4JDA4</accession>
<dbReference type="GO" id="GO:0000981">
    <property type="term" value="F:DNA-binding transcription factor activity, RNA polymerase II-specific"/>
    <property type="evidence" value="ECO:0007669"/>
    <property type="project" value="InterPro"/>
</dbReference>
<dbReference type="GO" id="GO:0000977">
    <property type="term" value="F:RNA polymerase II transcription regulatory region sequence-specific DNA binding"/>
    <property type="evidence" value="ECO:0007669"/>
    <property type="project" value="TreeGrafter"/>
</dbReference>
<dbReference type="InterPro" id="IPR017970">
    <property type="entry name" value="Homeobox_CS"/>
</dbReference>
<protein>
    <submittedName>
        <fullName evidence="15">LIM/homeobox protein Awh-like</fullName>
    </submittedName>
</protein>
<dbReference type="CDD" id="cd00086">
    <property type="entry name" value="homeodomain"/>
    <property type="match status" value="1"/>
</dbReference>
<comment type="caution">
    <text evidence="15">The sequence shown here is derived from an EMBL/GenBank/DDBJ whole genome shotgun (WGS) entry which is preliminary data.</text>
</comment>
<gene>
    <name evidence="15" type="ORF">ElyMa_001579300</name>
</gene>
<keyword evidence="5 10" id="KW-0440">LIM domain</keyword>
<dbReference type="SMART" id="SM00389">
    <property type="entry name" value="HOX"/>
    <property type="match status" value="1"/>
</dbReference>
<feature type="DNA-binding region" description="Homeobox" evidence="9">
    <location>
        <begin position="61"/>
        <end position="120"/>
    </location>
</feature>
<keyword evidence="8 9" id="KW-0539">Nucleus</keyword>
<evidence type="ECO:0000313" key="15">
    <source>
        <dbReference type="EMBL" id="GFS20777.1"/>
    </source>
</evidence>
<dbReference type="AlphaFoldDB" id="A0AAV4JDA4"/>
<dbReference type="Gene3D" id="2.10.110.10">
    <property type="entry name" value="Cysteine Rich Protein"/>
    <property type="match status" value="1"/>
</dbReference>
<evidence type="ECO:0000259" key="13">
    <source>
        <dbReference type="PROSITE" id="PS50023"/>
    </source>
</evidence>
<dbReference type="Pfam" id="PF00046">
    <property type="entry name" value="Homeodomain"/>
    <property type="match status" value="1"/>
</dbReference>
<dbReference type="Pfam" id="PF00412">
    <property type="entry name" value="LIM"/>
    <property type="match status" value="1"/>
</dbReference>
<evidence type="ECO:0000256" key="3">
    <source>
        <dbReference type="ARBA" id="ARBA00022737"/>
    </source>
</evidence>
<evidence type="ECO:0000256" key="1">
    <source>
        <dbReference type="ARBA" id="ARBA00004123"/>
    </source>
</evidence>
<feature type="domain" description="Homeobox" evidence="14">
    <location>
        <begin position="59"/>
        <end position="119"/>
    </location>
</feature>
<dbReference type="PANTHER" id="PTHR24208:SF127">
    <property type="entry name" value="LIM_HOMEOBOX PROTEIN AWH"/>
    <property type="match status" value="1"/>
</dbReference>
<dbReference type="InterPro" id="IPR001781">
    <property type="entry name" value="Znf_LIM"/>
</dbReference>
<evidence type="ECO:0000313" key="16">
    <source>
        <dbReference type="Proteomes" id="UP000762676"/>
    </source>
</evidence>
<dbReference type="InterPro" id="IPR050453">
    <property type="entry name" value="LIM_Homeobox_TF"/>
</dbReference>
<dbReference type="GO" id="GO:0030182">
    <property type="term" value="P:neuron differentiation"/>
    <property type="evidence" value="ECO:0007669"/>
    <property type="project" value="TreeGrafter"/>
</dbReference>
<keyword evidence="2 10" id="KW-0479">Metal-binding</keyword>
<keyword evidence="16" id="KW-1185">Reference proteome</keyword>
<dbReference type="PROSITE" id="PS50071">
    <property type="entry name" value="HOMEOBOX_2"/>
    <property type="match status" value="1"/>
</dbReference>
<evidence type="ECO:0000256" key="11">
    <source>
        <dbReference type="RuleBase" id="RU000682"/>
    </source>
</evidence>
<evidence type="ECO:0000256" key="6">
    <source>
        <dbReference type="ARBA" id="ARBA00023125"/>
    </source>
</evidence>
<keyword evidence="3" id="KW-0677">Repeat</keyword>
<keyword evidence="7 9" id="KW-0371">Homeobox</keyword>
<evidence type="ECO:0000256" key="7">
    <source>
        <dbReference type="ARBA" id="ARBA00023155"/>
    </source>
</evidence>
<dbReference type="Proteomes" id="UP000762676">
    <property type="component" value="Unassembled WGS sequence"/>
</dbReference>
<dbReference type="InterPro" id="IPR009057">
    <property type="entry name" value="Homeodomain-like_sf"/>
</dbReference>
<name>A0AAV4JDA4_9GAST</name>
<dbReference type="GO" id="GO:0005634">
    <property type="term" value="C:nucleus"/>
    <property type="evidence" value="ECO:0007669"/>
    <property type="project" value="UniProtKB-SubCell"/>
</dbReference>
<keyword evidence="6 9" id="KW-0238">DNA-binding</keyword>